<dbReference type="EMBL" id="JACASF010000005">
    <property type="protein sequence ID" value="KAF6477855.1"/>
    <property type="molecule type" value="Genomic_DNA"/>
</dbReference>
<name>A0A7J8I109_MOLMO</name>
<comment type="caution">
    <text evidence="2">The sequence shown here is derived from an EMBL/GenBank/DDBJ whole genome shotgun (WGS) entry which is preliminary data.</text>
</comment>
<feature type="region of interest" description="Disordered" evidence="1">
    <location>
        <begin position="1"/>
        <end position="25"/>
    </location>
</feature>
<evidence type="ECO:0000313" key="2">
    <source>
        <dbReference type="EMBL" id="KAF6477855.1"/>
    </source>
</evidence>
<gene>
    <name evidence="2" type="ORF">HJG59_010761</name>
</gene>
<accession>A0A7J8I109</accession>
<sequence length="121" mass="12942">MGRRHSGEGARTEARAELCREPVDTRPGSHVPHMLGWALLRSPGVQTKEAVGFAHPCYRLSGRGMVALQLGVSPCPVRFWSTVEAGVLALAVLPARTQTGCLPVITVRHCVSVPTLGFPCC</sequence>
<proteinExistence type="predicted"/>
<evidence type="ECO:0000256" key="1">
    <source>
        <dbReference type="SAM" id="MobiDB-lite"/>
    </source>
</evidence>
<evidence type="ECO:0000313" key="3">
    <source>
        <dbReference type="Proteomes" id="UP000550707"/>
    </source>
</evidence>
<dbReference type="InParanoid" id="A0A7J8I109"/>
<dbReference type="Proteomes" id="UP000550707">
    <property type="component" value="Unassembled WGS sequence"/>
</dbReference>
<protein>
    <submittedName>
        <fullName evidence="2">Uncharacterized protein</fullName>
    </submittedName>
</protein>
<reference evidence="2 3" key="1">
    <citation type="journal article" date="2020" name="Nature">
        <title>Six reference-quality genomes reveal evolution of bat adaptations.</title>
        <authorList>
            <person name="Jebb D."/>
            <person name="Huang Z."/>
            <person name="Pippel M."/>
            <person name="Hughes G.M."/>
            <person name="Lavrichenko K."/>
            <person name="Devanna P."/>
            <person name="Winkler S."/>
            <person name="Jermiin L.S."/>
            <person name="Skirmuntt E.C."/>
            <person name="Katzourakis A."/>
            <person name="Burkitt-Gray L."/>
            <person name="Ray D.A."/>
            <person name="Sullivan K.A.M."/>
            <person name="Roscito J.G."/>
            <person name="Kirilenko B.M."/>
            <person name="Davalos L.M."/>
            <person name="Corthals A.P."/>
            <person name="Power M.L."/>
            <person name="Jones G."/>
            <person name="Ransome R.D."/>
            <person name="Dechmann D.K.N."/>
            <person name="Locatelli A.G."/>
            <person name="Puechmaille S.J."/>
            <person name="Fedrigo O."/>
            <person name="Jarvis E.D."/>
            <person name="Hiller M."/>
            <person name="Vernes S.C."/>
            <person name="Myers E.W."/>
            <person name="Teeling E.C."/>
        </authorList>
    </citation>
    <scope>NUCLEOTIDE SEQUENCE [LARGE SCALE GENOMIC DNA]</scope>
    <source>
        <strain evidence="2">MMolMol1</strain>
        <tissue evidence="2">Muscle</tissue>
    </source>
</reference>
<dbReference type="AlphaFoldDB" id="A0A7J8I109"/>
<organism evidence="2 3">
    <name type="scientific">Molossus molossus</name>
    <name type="common">Pallas' mastiff bat</name>
    <name type="synonym">Vespertilio molossus</name>
    <dbReference type="NCBI Taxonomy" id="27622"/>
    <lineage>
        <taxon>Eukaryota</taxon>
        <taxon>Metazoa</taxon>
        <taxon>Chordata</taxon>
        <taxon>Craniata</taxon>
        <taxon>Vertebrata</taxon>
        <taxon>Euteleostomi</taxon>
        <taxon>Mammalia</taxon>
        <taxon>Eutheria</taxon>
        <taxon>Laurasiatheria</taxon>
        <taxon>Chiroptera</taxon>
        <taxon>Yangochiroptera</taxon>
        <taxon>Molossidae</taxon>
        <taxon>Molossus</taxon>
    </lineage>
</organism>
<feature type="compositionally biased region" description="Basic and acidic residues" evidence="1">
    <location>
        <begin position="1"/>
        <end position="24"/>
    </location>
</feature>
<keyword evidence="3" id="KW-1185">Reference proteome</keyword>